<dbReference type="RefSeq" id="WP_346756452.1">
    <property type="nucleotide sequence ID" value="NZ_JAUJEB010000001.1"/>
</dbReference>
<dbReference type="InterPro" id="IPR009325">
    <property type="entry name" value="DUF983"/>
</dbReference>
<keyword evidence="3" id="KW-1185">Reference proteome</keyword>
<reference evidence="2" key="1">
    <citation type="submission" date="2023-06" db="EMBL/GenBank/DDBJ databases">
        <title>Genomic of Agaribacillus aureum.</title>
        <authorList>
            <person name="Wang G."/>
        </authorList>
    </citation>
    <scope>NUCLEOTIDE SEQUENCE</scope>
    <source>
        <strain evidence="2">BMA12</strain>
    </source>
</reference>
<name>A0ABT8L3S8_9BACT</name>
<dbReference type="EMBL" id="JAUJEB010000001">
    <property type="protein sequence ID" value="MDN5211116.1"/>
    <property type="molecule type" value="Genomic_DNA"/>
</dbReference>
<keyword evidence="1" id="KW-0472">Membrane</keyword>
<proteinExistence type="predicted"/>
<feature type="transmembrane region" description="Helical" evidence="1">
    <location>
        <begin position="87"/>
        <end position="106"/>
    </location>
</feature>
<organism evidence="2 3">
    <name type="scientific">Agaribacillus aureus</name>
    <dbReference type="NCBI Taxonomy" id="3051825"/>
    <lineage>
        <taxon>Bacteria</taxon>
        <taxon>Pseudomonadati</taxon>
        <taxon>Bacteroidota</taxon>
        <taxon>Cytophagia</taxon>
        <taxon>Cytophagales</taxon>
        <taxon>Splendidivirgaceae</taxon>
        <taxon>Agaribacillus</taxon>
    </lineage>
</organism>
<dbReference type="Pfam" id="PF06170">
    <property type="entry name" value="DUF983"/>
    <property type="match status" value="1"/>
</dbReference>
<dbReference type="Proteomes" id="UP001172083">
    <property type="component" value="Unassembled WGS sequence"/>
</dbReference>
<protein>
    <submittedName>
        <fullName evidence="2">DUF983 domain-containing protein</fullName>
    </submittedName>
</protein>
<keyword evidence="1" id="KW-1133">Transmembrane helix</keyword>
<evidence type="ECO:0000313" key="3">
    <source>
        <dbReference type="Proteomes" id="UP001172083"/>
    </source>
</evidence>
<feature type="transmembrane region" description="Helical" evidence="1">
    <location>
        <begin position="55"/>
        <end position="81"/>
    </location>
</feature>
<accession>A0ABT8L3S8</accession>
<comment type="caution">
    <text evidence="2">The sequence shown here is derived from an EMBL/GenBank/DDBJ whole genome shotgun (WGS) entry which is preliminary data.</text>
</comment>
<evidence type="ECO:0000256" key="1">
    <source>
        <dbReference type="SAM" id="Phobius"/>
    </source>
</evidence>
<gene>
    <name evidence="2" type="ORF">QQ020_03615</name>
</gene>
<evidence type="ECO:0000313" key="2">
    <source>
        <dbReference type="EMBL" id="MDN5211116.1"/>
    </source>
</evidence>
<keyword evidence="1" id="KW-0812">Transmembrane</keyword>
<sequence length="131" mass="15198">MAGNKSLVVSILEAKCPRCREGEMFQYSPFNLAKFSKMHDTCPNCHQKYEVEPGFFIGAMYISYAMSVGLLLTIGLVLYHLFDDPELWVYLVTVSTVVVLLLPFMFRYSRVLYLYWFGGVHYQQKDTTLKQ</sequence>